<gene>
    <name evidence="1" type="ORF">KI387_003985</name>
</gene>
<dbReference type="AlphaFoldDB" id="A0AA38H2B3"/>
<proteinExistence type="predicted"/>
<dbReference type="Proteomes" id="UP000824469">
    <property type="component" value="Unassembled WGS sequence"/>
</dbReference>
<comment type="caution">
    <text evidence="1">The sequence shown here is derived from an EMBL/GenBank/DDBJ whole genome shotgun (WGS) entry which is preliminary data.</text>
</comment>
<feature type="non-terminal residue" evidence="1">
    <location>
        <position position="1"/>
    </location>
</feature>
<dbReference type="NCBIfam" id="TIGR01615">
    <property type="entry name" value="A_thal_3542"/>
    <property type="match status" value="1"/>
</dbReference>
<reference evidence="1 2" key="1">
    <citation type="journal article" date="2021" name="Nat. Plants">
        <title>The Taxus genome provides insights into paclitaxel biosynthesis.</title>
        <authorList>
            <person name="Xiong X."/>
            <person name="Gou J."/>
            <person name="Liao Q."/>
            <person name="Li Y."/>
            <person name="Zhou Q."/>
            <person name="Bi G."/>
            <person name="Li C."/>
            <person name="Du R."/>
            <person name="Wang X."/>
            <person name="Sun T."/>
            <person name="Guo L."/>
            <person name="Liang H."/>
            <person name="Lu P."/>
            <person name="Wu Y."/>
            <person name="Zhang Z."/>
            <person name="Ro D.K."/>
            <person name="Shang Y."/>
            <person name="Huang S."/>
            <person name="Yan J."/>
        </authorList>
    </citation>
    <scope>NUCLEOTIDE SEQUENCE [LARGE SCALE GENOMIC DNA]</scope>
    <source>
        <strain evidence="1">Ta-2019</strain>
    </source>
</reference>
<protein>
    <submittedName>
        <fullName evidence="1">Uncharacterized protein</fullName>
    </submittedName>
</protein>
<dbReference type="PANTHER" id="PTHR31579:SF1">
    <property type="entry name" value="OS03G0796600 PROTEIN"/>
    <property type="match status" value="1"/>
</dbReference>
<feature type="non-terminal residue" evidence="1">
    <location>
        <position position="403"/>
    </location>
</feature>
<dbReference type="InterPro" id="IPR006502">
    <property type="entry name" value="PDDEXK-like"/>
</dbReference>
<keyword evidence="2" id="KW-1185">Reference proteome</keyword>
<dbReference type="EMBL" id="JAHRHJ020000001">
    <property type="protein sequence ID" value="KAH9331877.1"/>
    <property type="molecule type" value="Genomic_DNA"/>
</dbReference>
<evidence type="ECO:0000313" key="1">
    <source>
        <dbReference type="EMBL" id="KAH9331877.1"/>
    </source>
</evidence>
<organism evidence="1 2">
    <name type="scientific">Taxus chinensis</name>
    <name type="common">Chinese yew</name>
    <name type="synonym">Taxus wallichiana var. chinensis</name>
    <dbReference type="NCBI Taxonomy" id="29808"/>
    <lineage>
        <taxon>Eukaryota</taxon>
        <taxon>Viridiplantae</taxon>
        <taxon>Streptophyta</taxon>
        <taxon>Embryophyta</taxon>
        <taxon>Tracheophyta</taxon>
        <taxon>Spermatophyta</taxon>
        <taxon>Pinopsida</taxon>
        <taxon>Pinidae</taxon>
        <taxon>Conifers II</taxon>
        <taxon>Cupressales</taxon>
        <taxon>Taxaceae</taxon>
        <taxon>Taxus</taxon>
    </lineage>
</organism>
<dbReference type="OMA" id="MATHCST"/>
<evidence type="ECO:0000313" key="2">
    <source>
        <dbReference type="Proteomes" id="UP000824469"/>
    </source>
</evidence>
<dbReference type="Pfam" id="PF04720">
    <property type="entry name" value="PDDEXK_6"/>
    <property type="match status" value="1"/>
</dbReference>
<sequence length="403" mass="45213">YILQAVLREDNSVESIEMSRLHALPGNGASASFTSDQRSTAQIPSFGIFKEGSHVQLYPLPCPRLTLQRIKAKQVTDPLNEAVRARLCGNWTADDVQNMEAPTAAAKPIYSTSGSDHGIDSATLSDMRFLEEEECATDFSQVCGSDVERTGVQLSIPFLGEQLCRVLEGMCSPNTKVEAMVAGDVKRALEMAALSMEEERQRESNLRRSVMNRLRKAGYNAGICKSRWEQTNGYPPGDYEFIDVVVDQINDRLIVDVDFRAQFEIARPTAQHAALVKMLPTLFVGSADKLRDIIKIMCDASKKSVKAKGMHLPPWRKYRYVEAKWLGPYKRTTNAVAERDERQLLLVREFSGIASLKGMGWDVGFTHQMELYFAKAVRQANKAAQDKLKRRQQEHASNDILFT</sequence>
<name>A0AA38H2B3_TAXCH</name>
<accession>A0AA38H2B3</accession>
<dbReference type="PANTHER" id="PTHR31579">
    <property type="entry name" value="OS03G0796600 PROTEIN"/>
    <property type="match status" value="1"/>
</dbReference>